<evidence type="ECO:0000256" key="2">
    <source>
        <dbReference type="SAM" id="Coils"/>
    </source>
</evidence>
<feature type="coiled-coil region" evidence="2">
    <location>
        <begin position="116"/>
        <end position="143"/>
    </location>
</feature>
<dbReference type="EMBL" id="VLNT01000003">
    <property type="protein sequence ID" value="TSD65079.1"/>
    <property type="molecule type" value="Genomic_DNA"/>
</dbReference>
<evidence type="ECO:0000313" key="3">
    <source>
        <dbReference type="EMBL" id="TSD65079.1"/>
    </source>
</evidence>
<dbReference type="AlphaFoldDB" id="A0A554SFF0"/>
<sequence>MGVHDLGCRPVLVGRHSLHLPVAAPAVHHARGALDMTEGAGARTGPRGAESLLDRIWDTALEDEYYAPHHRPPRRARALSAITMLAFGLLVATAAVQTRVGQPASDLERAAVISDIENRENLVATQRARIDELTHEVEGLRADADASGAGTEQSGVVAAAVPVEGPGLTVTATSGEGPGGQITDQDLQLLANGLWYAGAEAVSINGQRLGSMTAIRWAGESVTVNFRPISEPYEIAAIGPASMGERLRANPSGRHWAHRSTEAGVSWSVEESETLRLPAAPDTRLSLNQATKLQEAP</sequence>
<keyword evidence="4" id="KW-1185">Reference proteome</keyword>
<gene>
    <name evidence="3" type="ORF">FNM00_05045</name>
</gene>
<comment type="caution">
    <text evidence="3">The sequence shown here is derived from an EMBL/GenBank/DDBJ whole genome shotgun (WGS) entry which is preliminary data.</text>
</comment>
<keyword evidence="2" id="KW-0175">Coiled coil</keyword>
<accession>A0A554SFF0</accession>
<evidence type="ECO:0000313" key="4">
    <source>
        <dbReference type="Proteomes" id="UP000316988"/>
    </source>
</evidence>
<dbReference type="Gene3D" id="3.30.70.1880">
    <property type="entry name" value="Protein of unknown function DUF881"/>
    <property type="match status" value="1"/>
</dbReference>
<dbReference type="PANTHER" id="PTHR37313:SF1">
    <property type="entry name" value="UPF0749 PROTEIN RV1823"/>
    <property type="match status" value="1"/>
</dbReference>
<dbReference type="InterPro" id="IPR010273">
    <property type="entry name" value="DUF881"/>
</dbReference>
<proteinExistence type="inferred from homology"/>
<comment type="similarity">
    <text evidence="1">Belongs to the UPF0749 family.</text>
</comment>
<dbReference type="GO" id="GO:0005886">
    <property type="term" value="C:plasma membrane"/>
    <property type="evidence" value="ECO:0007669"/>
    <property type="project" value="TreeGrafter"/>
</dbReference>
<dbReference type="OrthoDB" id="3218134at2"/>
<reference evidence="3 4" key="1">
    <citation type="submission" date="2019-07" db="EMBL/GenBank/DDBJ databases">
        <authorList>
            <person name="Zhao L.H."/>
        </authorList>
    </citation>
    <scope>NUCLEOTIDE SEQUENCE [LARGE SCALE GENOMIC DNA]</scope>
    <source>
        <strain evidence="3 4">Co35</strain>
    </source>
</reference>
<organism evidence="3 4">
    <name type="scientific">Aeromicrobium piscarium</name>
    <dbReference type="NCBI Taxonomy" id="2590901"/>
    <lineage>
        <taxon>Bacteria</taxon>
        <taxon>Bacillati</taxon>
        <taxon>Actinomycetota</taxon>
        <taxon>Actinomycetes</taxon>
        <taxon>Propionibacteriales</taxon>
        <taxon>Nocardioidaceae</taxon>
        <taxon>Aeromicrobium</taxon>
    </lineage>
</organism>
<dbReference type="Proteomes" id="UP000316988">
    <property type="component" value="Unassembled WGS sequence"/>
</dbReference>
<name>A0A554SFF0_9ACTN</name>
<evidence type="ECO:0000256" key="1">
    <source>
        <dbReference type="ARBA" id="ARBA00009108"/>
    </source>
</evidence>
<dbReference type="Pfam" id="PF05949">
    <property type="entry name" value="DUF881"/>
    <property type="match status" value="1"/>
</dbReference>
<dbReference type="PANTHER" id="PTHR37313">
    <property type="entry name" value="UPF0749 PROTEIN RV1825"/>
    <property type="match status" value="1"/>
</dbReference>
<protein>
    <submittedName>
        <fullName evidence="3">DUF881 domain-containing protein</fullName>
    </submittedName>
</protein>